<proteinExistence type="predicted"/>
<dbReference type="InterPro" id="IPR046341">
    <property type="entry name" value="SET_dom_sf"/>
</dbReference>
<feature type="region of interest" description="Disordered" evidence="1">
    <location>
        <begin position="122"/>
        <end position="158"/>
    </location>
</feature>
<sequence>MDTGRESEAEQNLVKAAAKNDLGNHSETLMATRQLSGNTQDISKDDSVLATFTLDLKTAATAAAATTAALDTPHQINYKESPKHASTIDPGCLPENWPTHVKYLTEYEYHPSIPSSVLDLVQGRRQQEQKQQPSQKSQSGTVSESPTDGGDNNNVGLEPRSKIEQEYDEIPIGHAIPGLLRTDTEQGSKGPTDPYEIRLITSPPTHPVLGSYGLFATKTLRPGVHLLDYISLVVSDDQADPDSDHTLYLCNDLNLDASIHGNHARFVNDFRNIRTQEQGPNVAWDLYRDAETGQVRMGCKVLKRIQKGEEIVCTYGKAYWKSRGIQVTGEEWEDSWDTDLEDAEGSDGSD</sequence>
<dbReference type="Pfam" id="PF00856">
    <property type="entry name" value="SET"/>
    <property type="match status" value="1"/>
</dbReference>
<organism evidence="3 4">
    <name type="scientific">Lunasporangiospora selenospora</name>
    <dbReference type="NCBI Taxonomy" id="979761"/>
    <lineage>
        <taxon>Eukaryota</taxon>
        <taxon>Fungi</taxon>
        <taxon>Fungi incertae sedis</taxon>
        <taxon>Mucoromycota</taxon>
        <taxon>Mortierellomycotina</taxon>
        <taxon>Mortierellomycetes</taxon>
        <taxon>Mortierellales</taxon>
        <taxon>Mortierellaceae</taxon>
        <taxon>Lunasporangiospora</taxon>
    </lineage>
</organism>
<keyword evidence="4" id="KW-1185">Reference proteome</keyword>
<dbReference type="SUPFAM" id="SSF82199">
    <property type="entry name" value="SET domain"/>
    <property type="match status" value="1"/>
</dbReference>
<dbReference type="PROSITE" id="PS50280">
    <property type="entry name" value="SET"/>
    <property type="match status" value="1"/>
</dbReference>
<gene>
    <name evidence="3" type="ORF">BGW38_004345</name>
</gene>
<dbReference type="AlphaFoldDB" id="A0A9P6KHN9"/>
<feature type="domain" description="SET" evidence="2">
    <location>
        <begin position="195"/>
        <end position="316"/>
    </location>
</feature>
<dbReference type="Gene3D" id="2.170.270.10">
    <property type="entry name" value="SET domain"/>
    <property type="match status" value="1"/>
</dbReference>
<accession>A0A9P6KHN9</accession>
<feature type="region of interest" description="Disordered" evidence="1">
    <location>
        <begin position="331"/>
        <end position="350"/>
    </location>
</feature>
<reference evidence="3" key="1">
    <citation type="journal article" date="2020" name="Fungal Divers.">
        <title>Resolving the Mortierellaceae phylogeny through synthesis of multi-gene phylogenetics and phylogenomics.</title>
        <authorList>
            <person name="Vandepol N."/>
            <person name="Liber J."/>
            <person name="Desiro A."/>
            <person name="Na H."/>
            <person name="Kennedy M."/>
            <person name="Barry K."/>
            <person name="Grigoriev I.V."/>
            <person name="Miller A.N."/>
            <person name="O'Donnell K."/>
            <person name="Stajich J.E."/>
            <person name="Bonito G."/>
        </authorList>
    </citation>
    <scope>NUCLEOTIDE SEQUENCE</scope>
    <source>
        <strain evidence="3">KOD1015</strain>
    </source>
</reference>
<name>A0A9P6KHN9_9FUNG</name>
<evidence type="ECO:0000256" key="1">
    <source>
        <dbReference type="SAM" id="MobiDB-lite"/>
    </source>
</evidence>
<dbReference type="EMBL" id="JAABOA010000279">
    <property type="protein sequence ID" value="KAF9584995.1"/>
    <property type="molecule type" value="Genomic_DNA"/>
</dbReference>
<feature type="compositionally biased region" description="Low complexity" evidence="1">
    <location>
        <begin position="129"/>
        <end position="140"/>
    </location>
</feature>
<dbReference type="Proteomes" id="UP000780801">
    <property type="component" value="Unassembled WGS sequence"/>
</dbReference>
<evidence type="ECO:0000259" key="2">
    <source>
        <dbReference type="PROSITE" id="PS50280"/>
    </source>
</evidence>
<comment type="caution">
    <text evidence="3">The sequence shown here is derived from an EMBL/GenBank/DDBJ whole genome shotgun (WGS) entry which is preliminary data.</text>
</comment>
<dbReference type="InterPro" id="IPR001214">
    <property type="entry name" value="SET_dom"/>
</dbReference>
<dbReference type="OrthoDB" id="2017893at2759"/>
<evidence type="ECO:0000313" key="4">
    <source>
        <dbReference type="Proteomes" id="UP000780801"/>
    </source>
</evidence>
<feature type="compositionally biased region" description="Polar residues" evidence="1">
    <location>
        <begin position="141"/>
        <end position="155"/>
    </location>
</feature>
<protein>
    <recommendedName>
        <fullName evidence="2">SET domain-containing protein</fullName>
    </recommendedName>
</protein>
<evidence type="ECO:0000313" key="3">
    <source>
        <dbReference type="EMBL" id="KAF9584995.1"/>
    </source>
</evidence>